<evidence type="ECO:0000256" key="3">
    <source>
        <dbReference type="ARBA" id="ARBA00022679"/>
    </source>
</evidence>
<keyword evidence="6 7" id="KW-0067">ATP-binding</keyword>
<protein>
    <submittedName>
        <fullName evidence="11">Probable serine/threonine-protein kinase At1g54610</fullName>
    </submittedName>
</protein>
<dbReference type="PROSITE" id="PS50011">
    <property type="entry name" value="PROTEIN_KINASE_DOM"/>
    <property type="match status" value="1"/>
</dbReference>
<dbReference type="PANTHER" id="PTHR24056:SF529">
    <property type="entry name" value="CYCLIN-DEPENDENT KINASE"/>
    <property type="match status" value="1"/>
</dbReference>
<dbReference type="FunFam" id="3.30.200.20:FF:000021">
    <property type="entry name" value="probable serine/threonine-protein kinase At1g54610"/>
    <property type="match status" value="1"/>
</dbReference>
<dbReference type="Pfam" id="PF00069">
    <property type="entry name" value="Pkinase"/>
    <property type="match status" value="1"/>
</dbReference>
<evidence type="ECO:0000256" key="2">
    <source>
        <dbReference type="ARBA" id="ARBA00022527"/>
    </source>
</evidence>
<proteinExistence type="inferred from homology"/>
<dbReference type="InterPro" id="IPR050108">
    <property type="entry name" value="CDK"/>
</dbReference>
<keyword evidence="10" id="KW-1185">Reference proteome</keyword>
<evidence type="ECO:0000256" key="1">
    <source>
        <dbReference type="ARBA" id="ARBA00006485"/>
    </source>
</evidence>
<dbReference type="Gene3D" id="1.10.510.10">
    <property type="entry name" value="Transferase(Phosphotransferase) domain 1"/>
    <property type="match status" value="1"/>
</dbReference>
<comment type="similarity">
    <text evidence="1">Belongs to the protein kinase superfamily. CMGC Ser/Thr protein kinase family. CDC2/CDKX subfamily.</text>
</comment>
<feature type="region of interest" description="Disordered" evidence="8">
    <location>
        <begin position="22"/>
        <end position="85"/>
    </location>
</feature>
<dbReference type="GeneID" id="118345048"/>
<name>A0A6P9EEW9_JUGRE</name>
<dbReference type="PROSITE" id="PS00107">
    <property type="entry name" value="PROTEIN_KINASE_ATP"/>
    <property type="match status" value="1"/>
</dbReference>
<dbReference type="SMART" id="SM00220">
    <property type="entry name" value="S_TKc"/>
    <property type="match status" value="1"/>
</dbReference>
<feature type="compositionally biased region" description="Basic and acidic residues" evidence="8">
    <location>
        <begin position="29"/>
        <end position="40"/>
    </location>
</feature>
<dbReference type="InterPro" id="IPR011009">
    <property type="entry name" value="Kinase-like_dom_sf"/>
</dbReference>
<reference evidence="11" key="1">
    <citation type="submission" date="2025-08" db="UniProtKB">
        <authorList>
            <consortium name="RefSeq"/>
        </authorList>
    </citation>
    <scope>IDENTIFICATION</scope>
    <source>
        <tissue evidence="11">Leaves</tissue>
    </source>
</reference>
<dbReference type="GO" id="GO:0005634">
    <property type="term" value="C:nucleus"/>
    <property type="evidence" value="ECO:0000318"/>
    <property type="project" value="GO_Central"/>
</dbReference>
<dbReference type="RefSeq" id="XP_035542798.1">
    <property type="nucleotide sequence ID" value="XM_035686905.1"/>
</dbReference>
<feature type="compositionally biased region" description="Basic and acidic residues" evidence="8">
    <location>
        <begin position="50"/>
        <end position="59"/>
    </location>
</feature>
<feature type="non-terminal residue" evidence="11">
    <location>
        <position position="568"/>
    </location>
</feature>
<dbReference type="PROSITE" id="PS00108">
    <property type="entry name" value="PROTEIN_KINASE_ST"/>
    <property type="match status" value="1"/>
</dbReference>
<dbReference type="CDD" id="cd07840">
    <property type="entry name" value="STKc_CDK9_like"/>
    <property type="match status" value="1"/>
</dbReference>
<dbReference type="GO" id="GO:0032968">
    <property type="term" value="P:positive regulation of transcription elongation by RNA polymerase II"/>
    <property type="evidence" value="ECO:0000318"/>
    <property type="project" value="GO_Central"/>
</dbReference>
<sequence>MGCLISREVSSGIISEVKEEENLNVQSNRKVDDVSARKVDTNVVEAHNGGIKEGEKDGGEGGQRPPGERRSRANLRQSNLPKHSRREQLVAGWPPWLTDVCGAALTGLIPRRADSFEKIDKIGQGTYSNVYKARDILTGKLVALKKVRFDNLEPESVRFMAREILILRRLDHPNVVKLEGLATSRMHCSLYLVFQYMEHDLAGLAASPGIRFTEAQVKCYMHQLLSGLEHCHNHGVLHRDIKGSNLLIDNSGILKIADFGLASTFDPNQKRTMTSRVVTLWYRPPELLLGATDYGVGIDLWSAGCILAELLAGKPIMPGRTEVEQLHKIYKLCGSPSDEYFKKAKLPNATLFRPREPYKRCIKETFKDFPPSSLPLIDTLLAIDPAERLTATAALRSEVKPSLPYDLESMGIGGQFVYEILHVKVFLIVGVNGLHGHALYPFLDPNMLRAAGKVQAEGVKKTRTRDRAVRAFPAPEANAELQSNLDRRRLITHANAKSKSEKFPPPHQDGQLGFPLGASQHIDPAIVPRDVPFSSTTFTYSKEPFQTWSGPIGDAGGIHAPRRKKHAA</sequence>
<evidence type="ECO:0000259" key="9">
    <source>
        <dbReference type="PROSITE" id="PS50011"/>
    </source>
</evidence>
<evidence type="ECO:0000313" key="10">
    <source>
        <dbReference type="Proteomes" id="UP000235220"/>
    </source>
</evidence>
<dbReference type="OrthoDB" id="28397at2759"/>
<dbReference type="GO" id="GO:0005524">
    <property type="term" value="F:ATP binding"/>
    <property type="evidence" value="ECO:0007669"/>
    <property type="project" value="UniProtKB-UniRule"/>
</dbReference>
<dbReference type="KEGG" id="jre:118345048"/>
<evidence type="ECO:0000256" key="8">
    <source>
        <dbReference type="SAM" id="MobiDB-lite"/>
    </source>
</evidence>
<evidence type="ECO:0000256" key="6">
    <source>
        <dbReference type="ARBA" id="ARBA00022840"/>
    </source>
</evidence>
<dbReference type="SUPFAM" id="SSF56112">
    <property type="entry name" value="Protein kinase-like (PK-like)"/>
    <property type="match status" value="1"/>
</dbReference>
<feature type="domain" description="Protein kinase" evidence="9">
    <location>
        <begin position="116"/>
        <end position="403"/>
    </location>
</feature>
<dbReference type="Gene3D" id="3.30.200.20">
    <property type="entry name" value="Phosphorylase Kinase, domain 1"/>
    <property type="match status" value="1"/>
</dbReference>
<evidence type="ECO:0000313" key="11">
    <source>
        <dbReference type="RefSeq" id="XP_035542798.1"/>
    </source>
</evidence>
<feature type="region of interest" description="Disordered" evidence="8">
    <location>
        <begin position="546"/>
        <end position="568"/>
    </location>
</feature>
<dbReference type="InParanoid" id="A0A6P9EEW9"/>
<keyword evidence="3" id="KW-0808">Transferase</keyword>
<dbReference type="GO" id="GO:0008353">
    <property type="term" value="F:RNA polymerase II CTD heptapeptide repeat kinase activity"/>
    <property type="evidence" value="ECO:0000318"/>
    <property type="project" value="GO_Central"/>
</dbReference>
<gene>
    <name evidence="11" type="primary">LOC118345048</name>
</gene>
<dbReference type="FunFam" id="1.10.510.10:FF:000043">
    <property type="entry name" value="probable serine/threonine-protein kinase At1g54610"/>
    <property type="match status" value="1"/>
</dbReference>
<organism evidence="10 11">
    <name type="scientific">Juglans regia</name>
    <name type="common">English walnut</name>
    <dbReference type="NCBI Taxonomy" id="51240"/>
    <lineage>
        <taxon>Eukaryota</taxon>
        <taxon>Viridiplantae</taxon>
        <taxon>Streptophyta</taxon>
        <taxon>Embryophyta</taxon>
        <taxon>Tracheophyta</taxon>
        <taxon>Spermatophyta</taxon>
        <taxon>Magnoliopsida</taxon>
        <taxon>eudicotyledons</taxon>
        <taxon>Gunneridae</taxon>
        <taxon>Pentapetalae</taxon>
        <taxon>rosids</taxon>
        <taxon>fabids</taxon>
        <taxon>Fagales</taxon>
        <taxon>Juglandaceae</taxon>
        <taxon>Juglans</taxon>
    </lineage>
</organism>
<dbReference type="PANTHER" id="PTHR24056">
    <property type="entry name" value="CELL DIVISION PROTEIN KINASE"/>
    <property type="match status" value="1"/>
</dbReference>
<feature type="binding site" evidence="7">
    <location>
        <position position="145"/>
    </location>
    <ligand>
        <name>ATP</name>
        <dbReference type="ChEBI" id="CHEBI:30616"/>
    </ligand>
</feature>
<dbReference type="InterPro" id="IPR017441">
    <property type="entry name" value="Protein_kinase_ATP_BS"/>
</dbReference>
<evidence type="ECO:0000256" key="5">
    <source>
        <dbReference type="ARBA" id="ARBA00022777"/>
    </source>
</evidence>
<dbReference type="InterPro" id="IPR008271">
    <property type="entry name" value="Ser/Thr_kinase_AS"/>
</dbReference>
<keyword evidence="5 11" id="KW-0418">Kinase</keyword>
<dbReference type="Proteomes" id="UP000235220">
    <property type="component" value="Unplaced"/>
</dbReference>
<dbReference type="GO" id="GO:0000307">
    <property type="term" value="C:cyclin-dependent protein kinase holoenzyme complex"/>
    <property type="evidence" value="ECO:0000318"/>
    <property type="project" value="GO_Central"/>
</dbReference>
<accession>A0A6P9EEW9</accession>
<keyword evidence="2" id="KW-0723">Serine/threonine-protein kinase</keyword>
<dbReference type="InterPro" id="IPR000719">
    <property type="entry name" value="Prot_kinase_dom"/>
</dbReference>
<evidence type="ECO:0000256" key="4">
    <source>
        <dbReference type="ARBA" id="ARBA00022741"/>
    </source>
</evidence>
<keyword evidence="4 7" id="KW-0547">Nucleotide-binding</keyword>
<dbReference type="AlphaFoldDB" id="A0A6P9EEW9"/>
<evidence type="ECO:0000256" key="7">
    <source>
        <dbReference type="PROSITE-ProRule" id="PRU10141"/>
    </source>
</evidence>